<evidence type="ECO:0000256" key="12">
    <source>
        <dbReference type="SAM" id="Phobius"/>
    </source>
</evidence>
<feature type="transmembrane region" description="Helical" evidence="12">
    <location>
        <begin position="964"/>
        <end position="989"/>
    </location>
</feature>
<keyword evidence="4" id="KW-0547">Nucleotide-binding</keyword>
<dbReference type="Pfam" id="PF00005">
    <property type="entry name" value="ABC_tran"/>
    <property type="match status" value="2"/>
</dbReference>
<evidence type="ECO:0008006" key="17">
    <source>
        <dbReference type="Google" id="ProtNLM"/>
    </source>
</evidence>
<dbReference type="Pfam" id="PF24357">
    <property type="entry name" value="TMD0_ABC"/>
    <property type="match status" value="1"/>
</dbReference>
<evidence type="ECO:0000256" key="8">
    <source>
        <dbReference type="ARBA" id="ARBA00023136"/>
    </source>
</evidence>
<dbReference type="FunFam" id="1.20.1560.10:FF:000066">
    <property type="entry name" value="ABC multidrug transporter (Eurofung)"/>
    <property type="match status" value="1"/>
</dbReference>
<comment type="subcellular location">
    <subcellularLocation>
        <location evidence="1">Membrane</location>
        <topology evidence="1">Multi-pass membrane protein</topology>
    </subcellularLocation>
</comment>
<dbReference type="InterPro" id="IPR036640">
    <property type="entry name" value="ABC1_TM_sf"/>
</dbReference>
<dbReference type="InterPro" id="IPR017871">
    <property type="entry name" value="ABC_transporter-like_CS"/>
</dbReference>
<comment type="caution">
    <text evidence="15">The sequence shown here is derived from an EMBL/GenBank/DDBJ whole genome shotgun (WGS) entry which is preliminary data.</text>
</comment>
<feature type="transmembrane region" description="Helical" evidence="12">
    <location>
        <begin position="133"/>
        <end position="153"/>
    </location>
</feature>
<protein>
    <recommendedName>
        <fullName evidence="17">ABC transporter domain-containing protein</fullName>
    </recommendedName>
</protein>
<keyword evidence="6 12" id="KW-1133">Transmembrane helix</keyword>
<feature type="compositionally biased region" description="Polar residues" evidence="11">
    <location>
        <begin position="597"/>
        <end position="607"/>
    </location>
</feature>
<dbReference type="GO" id="GO:0005524">
    <property type="term" value="F:ATP binding"/>
    <property type="evidence" value="ECO:0007669"/>
    <property type="project" value="UniProtKB-KW"/>
</dbReference>
<dbReference type="PROSITE" id="PS50893">
    <property type="entry name" value="ABC_TRANSPORTER_2"/>
    <property type="match status" value="2"/>
</dbReference>
<feature type="region of interest" description="Disordered" evidence="11">
    <location>
        <begin position="874"/>
        <end position="900"/>
    </location>
</feature>
<organism evidence="15 16">
    <name type="scientific">Cytospora leucostoma</name>
    <dbReference type="NCBI Taxonomy" id="1230097"/>
    <lineage>
        <taxon>Eukaryota</taxon>
        <taxon>Fungi</taxon>
        <taxon>Dikarya</taxon>
        <taxon>Ascomycota</taxon>
        <taxon>Pezizomycotina</taxon>
        <taxon>Sordariomycetes</taxon>
        <taxon>Sordariomycetidae</taxon>
        <taxon>Diaporthales</taxon>
        <taxon>Cytosporaceae</taxon>
        <taxon>Cytospora</taxon>
    </lineage>
</organism>
<evidence type="ECO:0000313" key="16">
    <source>
        <dbReference type="Proteomes" id="UP000285146"/>
    </source>
</evidence>
<dbReference type="OrthoDB" id="6500128at2759"/>
<reference evidence="15 16" key="1">
    <citation type="submission" date="2015-09" db="EMBL/GenBank/DDBJ databases">
        <title>Host preference determinants of Valsa canker pathogens revealed by comparative genomics.</title>
        <authorList>
            <person name="Yin Z."/>
            <person name="Huang L."/>
        </authorList>
    </citation>
    <scope>NUCLEOTIDE SEQUENCE [LARGE SCALE GENOMIC DNA]</scope>
    <source>
        <strain evidence="15 16">SXYLt</strain>
    </source>
</reference>
<feature type="transmembrane region" description="Helical" evidence="12">
    <location>
        <begin position="908"/>
        <end position="928"/>
    </location>
</feature>
<dbReference type="InterPro" id="IPR011527">
    <property type="entry name" value="ABC1_TM_dom"/>
</dbReference>
<feature type="transmembrane region" description="Helical" evidence="12">
    <location>
        <begin position="1067"/>
        <end position="1086"/>
    </location>
</feature>
<dbReference type="FunFam" id="1.20.1560.10:FF:000055">
    <property type="entry name" value="ABC multidrug transporter (Eurofung)"/>
    <property type="match status" value="1"/>
</dbReference>
<evidence type="ECO:0000256" key="1">
    <source>
        <dbReference type="ARBA" id="ARBA00004141"/>
    </source>
</evidence>
<evidence type="ECO:0000259" key="13">
    <source>
        <dbReference type="PROSITE" id="PS50893"/>
    </source>
</evidence>
<dbReference type="InterPro" id="IPR003593">
    <property type="entry name" value="AAA+_ATPase"/>
</dbReference>
<feature type="domain" description="ABC transporter" evidence="13">
    <location>
        <begin position="1245"/>
        <end position="1486"/>
    </location>
</feature>
<keyword evidence="5" id="KW-0067">ATP-binding</keyword>
<keyword evidence="16" id="KW-1185">Reference proteome</keyword>
<keyword evidence="8 12" id="KW-0472">Membrane</keyword>
<feature type="transmembrane region" description="Helical" evidence="12">
    <location>
        <begin position="1150"/>
        <end position="1170"/>
    </location>
</feature>
<feature type="transmembrane region" description="Helical" evidence="12">
    <location>
        <begin position="492"/>
        <end position="516"/>
    </location>
</feature>
<feature type="domain" description="ABC transmembrane type-1" evidence="14">
    <location>
        <begin position="279"/>
        <end position="554"/>
    </location>
</feature>
<dbReference type="SUPFAM" id="SSF52540">
    <property type="entry name" value="P-loop containing nucleoside triphosphate hydrolases"/>
    <property type="match status" value="2"/>
</dbReference>
<dbReference type="Pfam" id="PF00664">
    <property type="entry name" value="ABC_membrane"/>
    <property type="match status" value="2"/>
</dbReference>
<dbReference type="InterPro" id="IPR044726">
    <property type="entry name" value="ABCC_6TM_D2"/>
</dbReference>
<dbReference type="PROSITE" id="PS00211">
    <property type="entry name" value="ABC_TRANSPORTER_1"/>
    <property type="match status" value="1"/>
</dbReference>
<evidence type="ECO:0000256" key="5">
    <source>
        <dbReference type="ARBA" id="ARBA00022840"/>
    </source>
</evidence>
<evidence type="ECO:0000256" key="2">
    <source>
        <dbReference type="ARBA" id="ARBA00022448"/>
    </source>
</evidence>
<feature type="transmembrane region" description="Helical" evidence="12">
    <location>
        <begin position="98"/>
        <end position="121"/>
    </location>
</feature>
<keyword evidence="7" id="KW-0843">Virulence</keyword>
<dbReference type="PANTHER" id="PTHR24223:SF399">
    <property type="entry name" value="ABC TRANSPORTER ATNG"/>
    <property type="match status" value="1"/>
</dbReference>
<dbReference type="PROSITE" id="PS50929">
    <property type="entry name" value="ABC_TM1F"/>
    <property type="match status" value="2"/>
</dbReference>
<dbReference type="GO" id="GO:0016887">
    <property type="term" value="F:ATP hydrolysis activity"/>
    <property type="evidence" value="ECO:0007669"/>
    <property type="project" value="InterPro"/>
</dbReference>
<evidence type="ECO:0000256" key="4">
    <source>
        <dbReference type="ARBA" id="ARBA00022741"/>
    </source>
</evidence>
<dbReference type="CDD" id="cd18579">
    <property type="entry name" value="ABC_6TM_ABCC_D1"/>
    <property type="match status" value="1"/>
</dbReference>
<feature type="transmembrane region" description="Helical" evidence="12">
    <location>
        <begin position="159"/>
        <end position="177"/>
    </location>
</feature>
<evidence type="ECO:0000256" key="3">
    <source>
        <dbReference type="ARBA" id="ARBA00022692"/>
    </source>
</evidence>
<feature type="transmembrane region" description="Helical" evidence="12">
    <location>
        <begin position="69"/>
        <end position="92"/>
    </location>
</feature>
<gene>
    <name evidence="15" type="ORF">VPNG_05635</name>
</gene>
<feature type="domain" description="ABC transporter" evidence="13">
    <location>
        <begin position="638"/>
        <end position="866"/>
    </location>
</feature>
<dbReference type="InterPro" id="IPR056227">
    <property type="entry name" value="TMD0_ABC"/>
</dbReference>
<evidence type="ECO:0000256" key="10">
    <source>
        <dbReference type="ARBA" id="ARBA00059074"/>
    </source>
</evidence>
<dbReference type="SMART" id="SM00382">
    <property type="entry name" value="AAA"/>
    <property type="match status" value="2"/>
</dbReference>
<evidence type="ECO:0000256" key="9">
    <source>
        <dbReference type="ARBA" id="ARBA00023180"/>
    </source>
</evidence>
<dbReference type="Gene3D" id="3.40.50.300">
    <property type="entry name" value="P-loop containing nucleotide triphosphate hydrolases"/>
    <property type="match status" value="2"/>
</dbReference>
<dbReference type="InterPro" id="IPR050173">
    <property type="entry name" value="ABC_transporter_C-like"/>
</dbReference>
<dbReference type="SUPFAM" id="SSF90123">
    <property type="entry name" value="ABC transporter transmembrane region"/>
    <property type="match status" value="2"/>
</dbReference>
<name>A0A423X7I1_9PEZI</name>
<feature type="transmembrane region" description="Helical" evidence="12">
    <location>
        <begin position="308"/>
        <end position="330"/>
    </location>
</feature>
<dbReference type="InterPro" id="IPR027417">
    <property type="entry name" value="P-loop_NTPase"/>
</dbReference>
<dbReference type="STRING" id="1230097.A0A423X7I1"/>
<dbReference type="InterPro" id="IPR044746">
    <property type="entry name" value="ABCC_6TM_D1"/>
</dbReference>
<dbReference type="Proteomes" id="UP000285146">
    <property type="component" value="Unassembled WGS sequence"/>
</dbReference>
<keyword evidence="2" id="KW-0813">Transport</keyword>
<dbReference type="InterPro" id="IPR003439">
    <property type="entry name" value="ABC_transporter-like_ATP-bd"/>
</dbReference>
<dbReference type="Gene3D" id="1.20.1560.10">
    <property type="entry name" value="ABC transporter type 1, transmembrane domain"/>
    <property type="match status" value="2"/>
</dbReference>
<feature type="transmembrane region" description="Helical" evidence="12">
    <location>
        <begin position="407"/>
        <end position="429"/>
    </location>
</feature>
<feature type="transmembrane region" description="Helical" evidence="12">
    <location>
        <begin position="1042"/>
        <end position="1061"/>
    </location>
</feature>
<dbReference type="EMBL" id="LKEB01000026">
    <property type="protein sequence ID" value="ROW11733.1"/>
    <property type="molecule type" value="Genomic_DNA"/>
</dbReference>
<feature type="domain" description="ABC transmembrane type-1" evidence="14">
    <location>
        <begin position="926"/>
        <end position="1208"/>
    </location>
</feature>
<evidence type="ECO:0000256" key="11">
    <source>
        <dbReference type="SAM" id="MobiDB-lite"/>
    </source>
</evidence>
<proteinExistence type="predicted"/>
<evidence type="ECO:0000313" key="15">
    <source>
        <dbReference type="EMBL" id="ROW11733.1"/>
    </source>
</evidence>
<keyword evidence="3 12" id="KW-0812">Transmembrane</keyword>
<dbReference type="PANTHER" id="PTHR24223">
    <property type="entry name" value="ATP-BINDING CASSETTE SUB-FAMILY C"/>
    <property type="match status" value="1"/>
</dbReference>
<accession>A0A423X7I1</accession>
<dbReference type="CDD" id="cd18580">
    <property type="entry name" value="ABC_6TM_ABCC_D2"/>
    <property type="match status" value="1"/>
</dbReference>
<dbReference type="InParanoid" id="A0A423X7I1"/>
<feature type="region of interest" description="Disordered" evidence="11">
    <location>
        <begin position="593"/>
        <end position="616"/>
    </location>
</feature>
<evidence type="ECO:0000259" key="14">
    <source>
        <dbReference type="PROSITE" id="PS50929"/>
    </source>
</evidence>
<feature type="transmembrane region" description="Helical" evidence="12">
    <location>
        <begin position="528"/>
        <end position="548"/>
    </location>
</feature>
<dbReference type="GO" id="GO:0140359">
    <property type="term" value="F:ABC-type transporter activity"/>
    <property type="evidence" value="ECO:0007669"/>
    <property type="project" value="InterPro"/>
</dbReference>
<dbReference type="GO" id="GO:0016020">
    <property type="term" value="C:membrane"/>
    <property type="evidence" value="ECO:0007669"/>
    <property type="project" value="UniProtKB-SubCell"/>
</dbReference>
<sequence length="1498" mass="162983">MTCDDNAFGPAVAHGCRGSFDFTLLFEQSIMSIGPSVILLVLTPPRILQLLKHHRTFLTKGPVTPANLLRLRIPLLLLFIAVQVALLVVWTWSDSPRTSVSIAAASLKLADSLAIFVLSVLEYNRTVRPSTLLCLYLAFSAAFDAVQLRTVWLLGDARVLPSLTTASFAVKLIILVVESQGKRSYLKEPFNSLGHEETSGVFSRASFWWLNPFLWRGFRAVLSPGDLSQTDAQLQADNFKDRFSRAWAVEANRKGGKRLFVASCRALKGPILAAVIPRLCQSAFSFSQPLLISRVVDYVQDGDDSKNFGYGLIGATAIIYIGLALSMTAYKHMTYRLLVMVRGGLISLVYTKTLELESSAHKDSAGKGITLIGTDCESIVQGLTNVHEMWASPIDIGLALFLLQRETGVACVAPVVIAVLSTLCSIQIAKVTRRRQKGWVEAVQERVTLTSSLLTNIKGAKMTGLARNMASGIQALRDVEITRAKAYLRVDAVMNACASAPGLISPVVTLLIFVFAPVGASSGALTSSTAFATLSIVALMNQPLALALNALPTFWASMACFDRIQEYLDLDERRDYRLLTVAGTRSNPGSFDAITASEPTSDLVSETSGRRGNASKTPVGTATILLRDMRTKSYSPLVAIKDGCFGYGAPNDCVLRDVNIEIWPSTFYTITGPIGSGKSTLLKALLSETRCHQGSVSLLSPCIAFCSQEPWLANASLKDSIRSGKEIDEVFYKQVLWACGLEDDLKQLPDGDQTVLGDKGTRLSGGQVKRVALARAVYSRLPLVLLDDSFSSLDSKTEKLVFSRTLGQSGLLRQLGCSVLLVTQRTQHALEADMSFVITNSGTIQAVGKQAMLDDQDSTADQVSASVGLDAVTAADSGQDREASSTSTPTPPPPRDDLNAARQTGDTAIYWFYLGRVGLFNVSVYLFLNALTAFFPRFAQEWVSFWVQDAARESSQLASRHTNAVYGTCYALFSVAGLVAFYLSLLYMFQVIVPRSAQKLHHEQLETAIRAPYSFLNRVDPATILNRFSQDMTLIDIELPSYAIQAFYYLFSCLGQCILVLTGFKYMAAFIPVVLVVAYALQKFYLRTSRQLRHMDLEAKSPLYGHMLATCSGLQTLRAFGWERRFGEVNAARLEASQRPIYALYCVQRWLSLVLTLVVAAFATLLVVFGTQMRSATSGSSMGVALVNVVNFAQTLANLITAWTSLETALGAISRIKGFISDVKPEDDFGGLDVDHFGQGRGRRIEYSDASLAYDEDSEPVLRGISLVVEPGMKVGICGRSGSGKSSLFLSLLGMLHRTGGMVSLDGQDMDAMPKEALRAAFNVVPQSAIIPPGTVRDCLNPSGTTTNRADTDQDMITVLQDLGLWKIVSEQGGVDAEAQSLALSYGQRQLFAVAKAVVEERIHEANKIVLLDEVTSGLEESSAALVSQVLKKAFARQTVVAVAHELGTIVDYDWVVVLDAGRIVEEGKPSELLRRDGGWFRALWEEAGPGQQHSGPV</sequence>
<feature type="transmembrane region" description="Helical" evidence="12">
    <location>
        <begin position="29"/>
        <end position="48"/>
    </location>
</feature>
<evidence type="ECO:0000256" key="7">
    <source>
        <dbReference type="ARBA" id="ARBA00023026"/>
    </source>
</evidence>
<comment type="function">
    <text evidence="10">ABC-type transporter; part of the gene cluster that mediates the biosynthesis of the phomopsins, a group of hexapeptide mycotoxins which infects lupins and causes lupinosis disease in livestock.</text>
</comment>
<evidence type="ECO:0000256" key="6">
    <source>
        <dbReference type="ARBA" id="ARBA00022989"/>
    </source>
</evidence>
<keyword evidence="9" id="KW-0325">Glycoprotein</keyword>